<proteinExistence type="predicted"/>
<gene>
    <name evidence="1" type="ORF">CCAX7_46910</name>
</gene>
<dbReference type="InterPro" id="IPR025587">
    <property type="entry name" value="DUF4351"/>
</dbReference>
<dbReference type="PANTHER" id="PTHR35586">
    <property type="entry name" value="SLL1691 PROTEIN"/>
    <property type="match status" value="1"/>
</dbReference>
<evidence type="ECO:0000313" key="2">
    <source>
        <dbReference type="Proteomes" id="UP000287394"/>
    </source>
</evidence>
<keyword evidence="2" id="KW-1185">Reference proteome</keyword>
<dbReference type="Proteomes" id="UP000287394">
    <property type="component" value="Chromosome"/>
</dbReference>
<dbReference type="PANTHER" id="PTHR35586:SF1">
    <property type="entry name" value="SLL1691 PROTEIN"/>
    <property type="match status" value="1"/>
</dbReference>
<name>A0A402CQR2_9BACT</name>
<dbReference type="Pfam" id="PF14261">
    <property type="entry name" value="DUF4351"/>
    <property type="match status" value="1"/>
</dbReference>
<organism evidence="1 2">
    <name type="scientific">Capsulimonas corticalis</name>
    <dbReference type="NCBI Taxonomy" id="2219043"/>
    <lineage>
        <taxon>Bacteria</taxon>
        <taxon>Bacillati</taxon>
        <taxon>Armatimonadota</taxon>
        <taxon>Armatimonadia</taxon>
        <taxon>Capsulimonadales</taxon>
        <taxon>Capsulimonadaceae</taxon>
        <taxon>Capsulimonas</taxon>
    </lineage>
</organism>
<dbReference type="KEGG" id="ccot:CCAX7_46910"/>
<dbReference type="EMBL" id="AP025739">
    <property type="protein sequence ID" value="BDI32640.1"/>
    <property type="molecule type" value="Genomic_DNA"/>
</dbReference>
<dbReference type="RefSeq" id="WP_119319652.1">
    <property type="nucleotide sequence ID" value="NZ_AP025739.1"/>
</dbReference>
<accession>A0A402CQR2</accession>
<sequence>MQAKFRGKAQSDFPKRMFRYFARLTEKYDIPIYPVVIFSYDAPQRPEPDRYTVAFPNKTVLRFEYDVIQLNRLPWRRFVNQENPVASALMAKMKMSAPDRPKVKAQCLRLLASLKLDPAKSTLIGGFIDSYLELTAQEMKQYERELEQFAPAERKATMELMTTWGRIGKAEGRIEGKIEGKKEGKEELVVRILRRRFGSISAEAIQQLGLLAPEQLGDLGESLLDFTSITDLDEWLKQTTIADRLN</sequence>
<evidence type="ECO:0000313" key="1">
    <source>
        <dbReference type="EMBL" id="BDI32640.1"/>
    </source>
</evidence>
<protein>
    <submittedName>
        <fullName evidence="1">Uncharacterized protein</fullName>
    </submittedName>
</protein>
<reference evidence="1 2" key="1">
    <citation type="journal article" date="2019" name="Int. J. Syst. Evol. Microbiol.">
        <title>Capsulimonas corticalis gen. nov., sp. nov., an aerobic capsulated bacterium, of a novel bacterial order, Capsulimonadales ord. nov., of the class Armatimonadia of the phylum Armatimonadetes.</title>
        <authorList>
            <person name="Li J."/>
            <person name="Kudo C."/>
            <person name="Tonouchi A."/>
        </authorList>
    </citation>
    <scope>NUCLEOTIDE SEQUENCE [LARGE SCALE GENOMIC DNA]</scope>
    <source>
        <strain evidence="1 2">AX-7</strain>
    </source>
</reference>
<dbReference type="AlphaFoldDB" id="A0A402CQR2"/>